<dbReference type="GO" id="GO:0042780">
    <property type="term" value="P:tRNA 3'-end processing"/>
    <property type="evidence" value="ECO:0007669"/>
    <property type="project" value="TreeGrafter"/>
</dbReference>
<protein>
    <submittedName>
        <fullName evidence="3">Pentatricopeptide repeat domain 1</fullName>
    </submittedName>
</protein>
<dbReference type="EMBL" id="JABVXQ010000002">
    <property type="protein sequence ID" value="KAF6126665.1"/>
    <property type="molecule type" value="Genomic_DNA"/>
</dbReference>
<dbReference type="PANTHER" id="PTHR24014:SF6">
    <property type="entry name" value="PENTATRICOPEPTIDE REPEAT-CONTAINING PROTEIN 1, MITOCHONDRIAL"/>
    <property type="match status" value="1"/>
</dbReference>
<accession>A0A834BF13</accession>
<feature type="repeat" description="PPR" evidence="1">
    <location>
        <begin position="180"/>
        <end position="214"/>
    </location>
</feature>
<dbReference type="Proteomes" id="UP000664940">
    <property type="component" value="Unassembled WGS sequence"/>
</dbReference>
<organism evidence="3 4">
    <name type="scientific">Phyllostomus discolor</name>
    <name type="common">pale spear-nosed bat</name>
    <dbReference type="NCBI Taxonomy" id="89673"/>
    <lineage>
        <taxon>Eukaryota</taxon>
        <taxon>Metazoa</taxon>
        <taxon>Chordata</taxon>
        <taxon>Craniata</taxon>
        <taxon>Vertebrata</taxon>
        <taxon>Euteleostomi</taxon>
        <taxon>Mammalia</taxon>
        <taxon>Eutheria</taxon>
        <taxon>Laurasiatheria</taxon>
        <taxon>Chiroptera</taxon>
        <taxon>Yangochiroptera</taxon>
        <taxon>Phyllostomidae</taxon>
        <taxon>Phyllostominae</taxon>
        <taxon>Phyllostomus</taxon>
    </lineage>
</organism>
<name>A0A834BF13_9CHIR</name>
<dbReference type="GO" id="GO:0000049">
    <property type="term" value="F:tRNA binding"/>
    <property type="evidence" value="ECO:0007669"/>
    <property type="project" value="TreeGrafter"/>
</dbReference>
<comment type="caution">
    <text evidence="3">The sequence shown here is derived from an EMBL/GenBank/DDBJ whole genome shotgun (WGS) entry which is preliminary data.</text>
</comment>
<dbReference type="PANTHER" id="PTHR24014">
    <property type="entry name" value="2-OXOGLUTARATE AND IRON-DEPENDENT OXYGENASE DOMAIN-CONTAINING PROTEIN 2"/>
    <property type="match status" value="1"/>
</dbReference>
<dbReference type="Gene3D" id="1.25.40.10">
    <property type="entry name" value="Tetratricopeptide repeat domain"/>
    <property type="match status" value="3"/>
</dbReference>
<evidence type="ECO:0000313" key="3">
    <source>
        <dbReference type="EMBL" id="KAF6126665.1"/>
    </source>
</evidence>
<sequence length="473" mass="54402">MDLVRLARLFSSPRPLGLSILQHLDLFRARRAGGRHGPAWLRAMGLTGPTPAAFSSSLSQLPLSQGSQKNTRSLSSDPSQPSSMAIQEAEEEENFGTLSDKYSSRRMFRKSTDQLYNLRLREQHEEDEERELEPKSWQGRRNTPYWYFFQCKHLIKEGKLAEALDLFERQMLKEERLQPLECNYTVLIGGCGRAGYLKKAFKLYNDMKKRDLEPSDATYTALFNVCAESPWKDSALQSALKLRQQLQARNFQLNLKTYHALLKMAAKCADLRMCLDVFKEIVHKGHAVTEETFSLLLMGCIQDKKTGFRYALQALLPVLAKRGIVPNLQTFCNLAIGCHRPQDGLQLLADMKKSQMTPNTHIYSTLINAALKKLDYTYLINILKDMRQNRVPVNEVVIRQLEFAAQYPPTYDRYKGKNTYLEKVDGFRAYYKRWLKMMPAEEAPHPWQNFRTKPKGDQDTVSKGDVDRGLGDR</sequence>
<dbReference type="Pfam" id="PF13041">
    <property type="entry name" value="PPR_2"/>
    <property type="match status" value="1"/>
</dbReference>
<dbReference type="GO" id="GO:0005759">
    <property type="term" value="C:mitochondrial matrix"/>
    <property type="evidence" value="ECO:0007669"/>
    <property type="project" value="TreeGrafter"/>
</dbReference>
<evidence type="ECO:0000313" key="4">
    <source>
        <dbReference type="Proteomes" id="UP000664940"/>
    </source>
</evidence>
<dbReference type="FunFam" id="1.25.40.10:FF:000275">
    <property type="entry name" value="pentatricopeptide repeat-containing protein 1, mitochondrial isoform X2"/>
    <property type="match status" value="1"/>
</dbReference>
<evidence type="ECO:0000256" key="1">
    <source>
        <dbReference type="PROSITE-ProRule" id="PRU00708"/>
    </source>
</evidence>
<proteinExistence type="predicted"/>
<evidence type="ECO:0000256" key="2">
    <source>
        <dbReference type="SAM" id="MobiDB-lite"/>
    </source>
</evidence>
<dbReference type="PROSITE" id="PS51375">
    <property type="entry name" value="PPR"/>
    <property type="match status" value="1"/>
</dbReference>
<reference evidence="3 4" key="1">
    <citation type="journal article" date="2020" name="Nature">
        <title>Six reference-quality genomes reveal evolution of bat adaptations.</title>
        <authorList>
            <person name="Jebb D."/>
            <person name="Huang Z."/>
            <person name="Pippel M."/>
            <person name="Hughes G.M."/>
            <person name="Lavrichenko K."/>
            <person name="Devanna P."/>
            <person name="Winkler S."/>
            <person name="Jermiin L.S."/>
            <person name="Skirmuntt E.C."/>
            <person name="Katzourakis A."/>
            <person name="Burkitt-Gray L."/>
            <person name="Ray D.A."/>
            <person name="Sullivan K.A.M."/>
            <person name="Roscito J.G."/>
            <person name="Kirilenko B.M."/>
            <person name="Davalos L.M."/>
            <person name="Corthals A.P."/>
            <person name="Power M.L."/>
            <person name="Jones G."/>
            <person name="Ransome R.D."/>
            <person name="Dechmann D.K.N."/>
            <person name="Locatelli A.G."/>
            <person name="Puechmaille S.J."/>
            <person name="Fedrigo O."/>
            <person name="Jarvis E.D."/>
            <person name="Hiller M."/>
            <person name="Vernes S.C."/>
            <person name="Myers E.W."/>
            <person name="Teeling E.C."/>
        </authorList>
    </citation>
    <scope>NUCLEOTIDE SEQUENCE [LARGE SCALE GENOMIC DNA]</scope>
    <source>
        <strain evidence="3">Bat1K_MPI-CBG_1</strain>
    </source>
</reference>
<feature type="compositionally biased region" description="Low complexity" evidence="2">
    <location>
        <begin position="55"/>
        <end position="83"/>
    </location>
</feature>
<dbReference type="NCBIfam" id="TIGR00756">
    <property type="entry name" value="PPR"/>
    <property type="match status" value="1"/>
</dbReference>
<feature type="region of interest" description="Disordered" evidence="2">
    <location>
        <begin position="53"/>
        <end position="95"/>
    </location>
</feature>
<gene>
    <name evidence="3" type="ORF">HJG60_015758</name>
</gene>
<feature type="region of interest" description="Disordered" evidence="2">
    <location>
        <begin position="445"/>
        <end position="473"/>
    </location>
</feature>
<dbReference type="AlphaFoldDB" id="A0A834BF13"/>
<dbReference type="InterPro" id="IPR002885">
    <property type="entry name" value="PPR_rpt"/>
</dbReference>
<dbReference type="Pfam" id="PF13812">
    <property type="entry name" value="PPR_3"/>
    <property type="match status" value="2"/>
</dbReference>
<feature type="compositionally biased region" description="Basic and acidic residues" evidence="2">
    <location>
        <begin position="454"/>
        <end position="473"/>
    </location>
</feature>
<dbReference type="InterPro" id="IPR011990">
    <property type="entry name" value="TPR-like_helical_dom_sf"/>
</dbReference>